<gene>
    <name evidence="1" type="ORF">ALC53_03402</name>
</gene>
<evidence type="ECO:0000313" key="1">
    <source>
        <dbReference type="EMBL" id="KYM87503.1"/>
    </source>
</evidence>
<keyword evidence="2" id="KW-1185">Reference proteome</keyword>
<protein>
    <submittedName>
        <fullName evidence="1">Uncharacterized protein</fullName>
    </submittedName>
</protein>
<dbReference type="Proteomes" id="UP000078540">
    <property type="component" value="Unassembled WGS sequence"/>
</dbReference>
<name>A0A195BN92_9HYME</name>
<proteinExistence type="predicted"/>
<sequence length="121" mass="14119">MSCQSKLAKSNYRSQSRWHTLIWSPNAKKNTKTRMKTSLLSLADLVVDRRVPQNEEPIDLVPLRNVPAFRTTYIQLINSLNSHSVHHFSIKIRCDSARYSEIHLRIQREGGYIIIWSDNVE</sequence>
<reference evidence="1 2" key="1">
    <citation type="submission" date="2015-09" db="EMBL/GenBank/DDBJ databases">
        <title>Atta colombica WGS genome.</title>
        <authorList>
            <person name="Nygaard S."/>
            <person name="Hu H."/>
            <person name="Boomsma J."/>
            <person name="Zhang G."/>
        </authorList>
    </citation>
    <scope>NUCLEOTIDE SEQUENCE [LARGE SCALE GENOMIC DNA]</scope>
    <source>
        <strain evidence="1">Treedump-2</strain>
        <tissue evidence="1">Whole body</tissue>
    </source>
</reference>
<dbReference type="AlphaFoldDB" id="A0A195BN92"/>
<dbReference type="EMBL" id="KQ976432">
    <property type="protein sequence ID" value="KYM87503.1"/>
    <property type="molecule type" value="Genomic_DNA"/>
</dbReference>
<accession>A0A195BN92</accession>
<evidence type="ECO:0000313" key="2">
    <source>
        <dbReference type="Proteomes" id="UP000078540"/>
    </source>
</evidence>
<organism evidence="1 2">
    <name type="scientific">Atta colombica</name>
    <dbReference type="NCBI Taxonomy" id="520822"/>
    <lineage>
        <taxon>Eukaryota</taxon>
        <taxon>Metazoa</taxon>
        <taxon>Ecdysozoa</taxon>
        <taxon>Arthropoda</taxon>
        <taxon>Hexapoda</taxon>
        <taxon>Insecta</taxon>
        <taxon>Pterygota</taxon>
        <taxon>Neoptera</taxon>
        <taxon>Endopterygota</taxon>
        <taxon>Hymenoptera</taxon>
        <taxon>Apocrita</taxon>
        <taxon>Aculeata</taxon>
        <taxon>Formicoidea</taxon>
        <taxon>Formicidae</taxon>
        <taxon>Myrmicinae</taxon>
        <taxon>Atta</taxon>
    </lineage>
</organism>